<dbReference type="RefSeq" id="WP_207251090.1">
    <property type="nucleotide sequence ID" value="NZ_JAFMPM010000006.1"/>
</dbReference>
<dbReference type="PANTHER" id="PTHR33295:SF8">
    <property type="entry name" value="AAA+ ATPASE DOMAIN-CONTAINING PROTEIN"/>
    <property type="match status" value="1"/>
</dbReference>
<organism evidence="4">
    <name type="scientific">Thiothrix fructosivorans</name>
    <dbReference type="NCBI Taxonomy" id="111770"/>
    <lineage>
        <taxon>Bacteria</taxon>
        <taxon>Pseudomonadati</taxon>
        <taxon>Pseudomonadota</taxon>
        <taxon>Gammaproteobacteria</taxon>
        <taxon>Thiotrichales</taxon>
        <taxon>Thiotrichaceae</taxon>
        <taxon>Thiothrix</taxon>
    </lineage>
</organism>
<dbReference type="Proteomes" id="UP000664466">
    <property type="component" value="Unassembled WGS sequence"/>
</dbReference>
<dbReference type="Pfam" id="PF13635">
    <property type="entry name" value="DUF4143"/>
    <property type="match status" value="1"/>
</dbReference>
<dbReference type="Pfam" id="PF13173">
    <property type="entry name" value="AAA_14"/>
    <property type="match status" value="1"/>
</dbReference>
<evidence type="ECO:0000259" key="2">
    <source>
        <dbReference type="Pfam" id="PF13635"/>
    </source>
</evidence>
<dbReference type="GO" id="GO:0005524">
    <property type="term" value="F:ATP binding"/>
    <property type="evidence" value="ECO:0007669"/>
    <property type="project" value="UniProtKB-KW"/>
</dbReference>
<gene>
    <name evidence="4" type="ORF">J1836_002060</name>
    <name evidence="3" type="ORF">J1836_10755</name>
</gene>
<name>A0A8B0SJK0_9GAMM</name>
<evidence type="ECO:0000259" key="1">
    <source>
        <dbReference type="Pfam" id="PF13173"/>
    </source>
</evidence>
<feature type="domain" description="AAA" evidence="1">
    <location>
        <begin position="40"/>
        <end position="175"/>
    </location>
</feature>
<dbReference type="EMBL" id="CP072748">
    <property type="protein sequence ID" value="QTX11175.1"/>
    <property type="molecule type" value="Genomic_DNA"/>
</dbReference>
<protein>
    <submittedName>
        <fullName evidence="4">ATP-binding protein</fullName>
    </submittedName>
</protein>
<dbReference type="PANTHER" id="PTHR33295">
    <property type="entry name" value="ATPASE"/>
    <property type="match status" value="1"/>
</dbReference>
<keyword evidence="4" id="KW-0067">ATP-binding</keyword>
<reference evidence="3 5" key="1">
    <citation type="submission" date="2021-03" db="EMBL/GenBank/DDBJ databases">
        <title>Draft genome and methylome analysis of Thiotrix fructosivoruns ATCC 49748.</title>
        <authorList>
            <person name="Fomenkov A."/>
            <person name="Grabovich M.Y."/>
            <person name="Roberts R.J."/>
        </authorList>
    </citation>
    <scope>NUCLEOTIDE SEQUENCE [LARGE SCALE GENOMIC DNA]</scope>
    <source>
        <strain evidence="3 5">ATCC 49748</strain>
    </source>
</reference>
<keyword evidence="5" id="KW-1185">Reference proteome</keyword>
<reference evidence="4" key="2">
    <citation type="submission" date="2021-04" db="EMBL/GenBank/DDBJ databases">
        <title>Complete Genome and methylome analysis of Thiothrix fructosivorans ATCC 49748.</title>
        <authorList>
            <person name="Fomenkov A."/>
            <person name="Sun L."/>
            <person name="Vincze T."/>
            <person name="Grabovich M.Y."/>
            <person name="Roberts R.J."/>
        </authorList>
    </citation>
    <scope>NUCLEOTIDE SEQUENCE</scope>
    <source>
        <strain evidence="4">ATCC 49748</strain>
    </source>
</reference>
<sequence length="422" mass="49041">MSTDTIKAILSDQNPHWYGETYRAVLRTQRETLIAYLPLRQIITISGIRRCGKSVLAKQGIQHLLETGVPPTNILFLNLEQPWFIEHRHHAAYLNTLYDTYLQLANPQGKVYVFLDEVQFFTNWQVFVKSQYEKTGIKFVLTGSNSSLLSNDLNTLLSGRSLNIHLDTFSFHEYLNYLGIDHADELSLSKNRIDINRAFDTYLQWGGFYEVFTAPTPAIRQALLLSYAQNIIYQDIVPRHQIRNAATLEHLFFYLMTNATREVNYTTLSQTFGISDKTIRDYLGYFEETFLLKRIDRFHYKPKERIKSQKKLYALDNGFLQTATKPSRNLGQALENLVFTALKQRTRNLTYCRETVEVDFFDGEMLYQVCYSLEEAKTLQRETRALQHFSEQLHKPGVILTANAQPSTDNVLETAVQTWLLR</sequence>
<feature type="domain" description="DUF4143" evidence="2">
    <location>
        <begin position="234"/>
        <end position="360"/>
    </location>
</feature>
<proteinExistence type="predicted"/>
<evidence type="ECO:0000313" key="3">
    <source>
        <dbReference type="EMBL" id="MBO0613391.1"/>
    </source>
</evidence>
<dbReference type="Gene3D" id="3.40.50.300">
    <property type="entry name" value="P-loop containing nucleotide triphosphate hydrolases"/>
    <property type="match status" value="1"/>
</dbReference>
<dbReference type="InterPro" id="IPR027417">
    <property type="entry name" value="P-loop_NTPase"/>
</dbReference>
<evidence type="ECO:0000313" key="5">
    <source>
        <dbReference type="Proteomes" id="UP000664466"/>
    </source>
</evidence>
<dbReference type="InterPro" id="IPR025420">
    <property type="entry name" value="DUF4143"/>
</dbReference>
<evidence type="ECO:0000313" key="4">
    <source>
        <dbReference type="EMBL" id="QTX11175.1"/>
    </source>
</evidence>
<keyword evidence="4" id="KW-0547">Nucleotide-binding</keyword>
<dbReference type="AlphaFoldDB" id="A0A8B0SJK0"/>
<dbReference type="SUPFAM" id="SSF52540">
    <property type="entry name" value="P-loop containing nucleoside triphosphate hydrolases"/>
    <property type="match status" value="1"/>
</dbReference>
<dbReference type="InterPro" id="IPR041682">
    <property type="entry name" value="AAA_14"/>
</dbReference>
<accession>A0A8B0SJK0</accession>
<dbReference type="EMBL" id="JAFMPM010000006">
    <property type="protein sequence ID" value="MBO0613391.1"/>
    <property type="molecule type" value="Genomic_DNA"/>
</dbReference>